<gene>
    <name evidence="7" type="ordered locus">TON_1189</name>
</gene>
<keyword evidence="6" id="KW-1133">Transmembrane helix</keyword>
<dbReference type="GO" id="GO:0097589">
    <property type="term" value="C:archaeal-type flagellum"/>
    <property type="evidence" value="ECO:0007669"/>
    <property type="project" value="UniProtKB-SubCell"/>
</dbReference>
<dbReference type="eggNOG" id="arCOG01829">
    <property type="taxonomic scope" value="Archaea"/>
</dbReference>
<proteinExistence type="inferred from homology"/>
<dbReference type="STRING" id="523850.TON_1189"/>
<evidence type="ECO:0000256" key="6">
    <source>
        <dbReference type="SAM" id="Phobius"/>
    </source>
</evidence>
<evidence type="ECO:0000313" key="7">
    <source>
        <dbReference type="EMBL" id="ACJ16677.1"/>
    </source>
</evidence>
<evidence type="ECO:0000256" key="4">
    <source>
        <dbReference type="ARBA" id="ARBA00022440"/>
    </source>
</evidence>
<keyword evidence="7" id="KW-0969">Cilium</keyword>
<keyword evidence="6" id="KW-0472">Membrane</keyword>
<keyword evidence="6" id="KW-0812">Transmembrane</keyword>
<feature type="transmembrane region" description="Helical" evidence="6">
    <location>
        <begin position="12"/>
        <end position="33"/>
    </location>
</feature>
<dbReference type="GeneID" id="7018211"/>
<name>B6YX64_THEON</name>
<dbReference type="PANTHER" id="PTHR35903:SF1">
    <property type="entry name" value="FLAGELLIN B1"/>
    <property type="match status" value="1"/>
</dbReference>
<dbReference type="RefSeq" id="WP_012572149.1">
    <property type="nucleotide sequence ID" value="NC_011529.1"/>
</dbReference>
<keyword evidence="8" id="KW-1185">Reference proteome</keyword>
<reference evidence="7 8" key="1">
    <citation type="journal article" date="2008" name="J. Bacteriol.">
        <title>The complete genome sequence of Thermococcus onnurineus NA1 reveals a mixed heterotrophic and carboxydotrophic metabolism.</title>
        <authorList>
            <person name="Lee H.S."/>
            <person name="Kang S.G."/>
            <person name="Bae S.S."/>
            <person name="Lim J.K."/>
            <person name="Cho Y."/>
            <person name="Kim Y.J."/>
            <person name="Jeon J.H."/>
            <person name="Cha S.S."/>
            <person name="Kwon K.K."/>
            <person name="Kim H.T."/>
            <person name="Park C.J."/>
            <person name="Lee H.W."/>
            <person name="Kim S.I."/>
            <person name="Chun J."/>
            <person name="Colwell R.R."/>
            <person name="Kim S.J."/>
            <person name="Lee J.H."/>
        </authorList>
    </citation>
    <scope>NUCLEOTIDE SEQUENCE [LARGE SCALE GENOMIC DNA]</scope>
    <source>
        <strain evidence="7 8">NA1</strain>
    </source>
</reference>
<dbReference type="Pfam" id="PF01917">
    <property type="entry name" value="Flagellin_arch-type"/>
    <property type="match status" value="1"/>
</dbReference>
<dbReference type="AlphaFoldDB" id="B6YX64"/>
<organism evidence="7 8">
    <name type="scientific">Thermococcus onnurineus (strain NA1)</name>
    <dbReference type="NCBI Taxonomy" id="523850"/>
    <lineage>
        <taxon>Archaea</taxon>
        <taxon>Methanobacteriati</taxon>
        <taxon>Methanobacteriota</taxon>
        <taxon>Thermococci</taxon>
        <taxon>Thermococcales</taxon>
        <taxon>Thermococcaceae</taxon>
        <taxon>Thermococcus</taxon>
    </lineage>
</organism>
<dbReference type="EMBL" id="CP000855">
    <property type="protein sequence ID" value="ACJ16677.1"/>
    <property type="molecule type" value="Genomic_DNA"/>
</dbReference>
<dbReference type="GO" id="GO:0005198">
    <property type="term" value="F:structural molecule activity"/>
    <property type="evidence" value="ECO:0007669"/>
    <property type="project" value="InterPro"/>
</dbReference>
<dbReference type="Proteomes" id="UP000002727">
    <property type="component" value="Chromosome"/>
</dbReference>
<evidence type="ECO:0000313" key="8">
    <source>
        <dbReference type="Proteomes" id="UP000002727"/>
    </source>
</evidence>
<dbReference type="InterPro" id="IPR002774">
    <property type="entry name" value="Flagellin_arc-type"/>
</dbReference>
<dbReference type="InterPro" id="IPR013373">
    <property type="entry name" value="Flagellin/pilin_N_arc"/>
</dbReference>
<dbReference type="PANTHER" id="PTHR35903">
    <property type="entry name" value="FLAGELLIN B1"/>
    <property type="match status" value="1"/>
</dbReference>
<evidence type="ECO:0000256" key="1">
    <source>
        <dbReference type="ARBA" id="ARBA00002236"/>
    </source>
</evidence>
<keyword evidence="4 5" id="KW-0974">Archaeal flagellum</keyword>
<evidence type="ECO:0000256" key="3">
    <source>
        <dbReference type="ARBA" id="ARBA00010256"/>
    </source>
</evidence>
<keyword evidence="7" id="KW-0966">Cell projection</keyword>
<keyword evidence="7" id="KW-0282">Flagellum</keyword>
<dbReference type="HOGENOM" id="CLU_051124_0_1_2"/>
<accession>B6YX64</accession>
<sequence length="235" mass="24571">MKARTRRGAVGIGTLIVFIAMVLVAAVAAAVLINTSGFLQQKASSTGRETTQEVASGIQVERVVGKANNLPSNQYIEQLAIYVTPNAGSSGIDLSNTKIILRSESTEAVLKYDTADVAYAFDTGVVSDIFSTTLNAWSQLADEPTSEFGIIVLQDADTSLTDAHPTLNKGDLVILTVLVGDLDVNGDGTTDSGVFSPGIAPGKKITGQVVPEFGAPGVIEFTTPSTYTDAVMELQ</sequence>
<dbReference type="PATRIC" id="fig|523850.10.peg.1196"/>
<protein>
    <recommendedName>
        <fullName evidence="5">Flagellin</fullName>
    </recommendedName>
</protein>
<dbReference type="NCBIfam" id="TIGR02537">
    <property type="entry name" value="arch_flag_Nterm"/>
    <property type="match status" value="1"/>
</dbReference>
<evidence type="ECO:0000256" key="5">
    <source>
        <dbReference type="RuleBase" id="RU361282"/>
    </source>
</evidence>
<dbReference type="KEGG" id="ton:TON_1189"/>
<comment type="function">
    <text evidence="1 5">Flagellin is the subunit protein which polymerizes to form the filaments of archaeal flagella.</text>
</comment>
<dbReference type="OrthoDB" id="102632at2157"/>
<dbReference type="GO" id="GO:0097588">
    <property type="term" value="P:archaeal or bacterial-type flagellum-dependent cell motility"/>
    <property type="evidence" value="ECO:0007669"/>
    <property type="project" value="InterPro"/>
</dbReference>
<evidence type="ECO:0000256" key="2">
    <source>
        <dbReference type="ARBA" id="ARBA00004618"/>
    </source>
</evidence>
<comment type="subcellular location">
    <subcellularLocation>
        <location evidence="2 5">Archaeal flagellum</location>
    </subcellularLocation>
</comment>
<dbReference type="NCBIfam" id="NF006325">
    <property type="entry name" value="PRK08541.1"/>
    <property type="match status" value="1"/>
</dbReference>
<comment type="similarity">
    <text evidence="3 5">Belongs to the archaeal flagellin family.</text>
</comment>